<protein>
    <submittedName>
        <fullName evidence="4">CDP-alcohol phosphatidyltransferase family protein</fullName>
    </submittedName>
</protein>
<evidence type="ECO:0000313" key="5">
    <source>
        <dbReference type="Proteomes" id="UP001449795"/>
    </source>
</evidence>
<dbReference type="PROSITE" id="PS00379">
    <property type="entry name" value="CDP_ALCOHOL_P_TRANSF"/>
    <property type="match status" value="1"/>
</dbReference>
<organism evidence="4 5">
    <name type="scientific">Nguyenibacter vanlangensis</name>
    <dbReference type="NCBI Taxonomy" id="1216886"/>
    <lineage>
        <taxon>Bacteria</taxon>
        <taxon>Pseudomonadati</taxon>
        <taxon>Pseudomonadota</taxon>
        <taxon>Alphaproteobacteria</taxon>
        <taxon>Acetobacterales</taxon>
        <taxon>Acetobacteraceae</taxon>
        <taxon>Nguyenibacter</taxon>
    </lineage>
</organism>
<keyword evidence="1 2" id="KW-0808">Transferase</keyword>
<dbReference type="Proteomes" id="UP001449795">
    <property type="component" value="Chromosome"/>
</dbReference>
<dbReference type="EMBL" id="CP152276">
    <property type="protein sequence ID" value="XAE42279.1"/>
    <property type="molecule type" value="Genomic_DNA"/>
</dbReference>
<reference evidence="4 5" key="1">
    <citation type="submission" date="2024-04" db="EMBL/GenBank/DDBJ databases">
        <title>Complete genome sequence of Nguyenibacter vanlangesis HBCM-1154, a strain capable of nitrogen fixation, IAA production, and phosphorus solubilization isolated from sugarcane soil.</title>
        <authorList>
            <person name="MY HANH P."/>
        </authorList>
    </citation>
    <scope>NUCLEOTIDE SEQUENCE [LARGE SCALE GENOMIC DNA]</scope>
    <source>
        <strain evidence="4 5">HBCM 1154</strain>
    </source>
</reference>
<sequence length="321" mass="34858">MEQGRIVVAQPDPVRRTSEIEEPTNLYVIHPVSAWLTRRFARLGVSPNAVSLAGMAAGLLAGVAYHAGFLHGCDPRAVLVGFALMVIWHVMDGADGQLARLTGRYSQTGKILDGVCDYVTFAAVYVGLALSLAPRHGGWVWALVAVAGFCHAVQSAAYERQRQDYNFWGWERGASPLARNVVPSGRRAGDVLFGLYARIEALTTALGESGLNGRLAVMLAAHPDRAPDIRQRYRAAFAPQVRRWSVLSANYRTLGLFLCALPGRPLAYFAFEIVGFSVILLGLLRRQRRCDARFLAALEGVAAEAPPARPAPARALSVNVR</sequence>
<accession>A0ABZ3D3U7</accession>
<feature type="transmembrane region" description="Helical" evidence="3">
    <location>
        <begin position="45"/>
        <end position="65"/>
    </location>
</feature>
<comment type="similarity">
    <text evidence="2">Belongs to the CDP-alcohol phosphatidyltransferase class-I family.</text>
</comment>
<name>A0ABZ3D3U7_9PROT</name>
<evidence type="ECO:0000313" key="4">
    <source>
        <dbReference type="EMBL" id="XAE42279.1"/>
    </source>
</evidence>
<dbReference type="Pfam" id="PF01066">
    <property type="entry name" value="CDP-OH_P_transf"/>
    <property type="match status" value="1"/>
</dbReference>
<proteinExistence type="inferred from homology"/>
<feature type="transmembrane region" description="Helical" evidence="3">
    <location>
        <begin position="266"/>
        <end position="284"/>
    </location>
</feature>
<dbReference type="InterPro" id="IPR043130">
    <property type="entry name" value="CDP-OH_PTrfase_TM_dom"/>
</dbReference>
<keyword evidence="3" id="KW-0812">Transmembrane</keyword>
<dbReference type="InterPro" id="IPR000462">
    <property type="entry name" value="CDP-OH_P_trans"/>
</dbReference>
<dbReference type="Gene3D" id="1.20.120.1760">
    <property type="match status" value="1"/>
</dbReference>
<evidence type="ECO:0000256" key="2">
    <source>
        <dbReference type="RuleBase" id="RU003750"/>
    </source>
</evidence>
<keyword evidence="3" id="KW-1133">Transmembrane helix</keyword>
<dbReference type="RefSeq" id="WP_342628054.1">
    <property type="nucleotide sequence ID" value="NZ_CP152276.1"/>
</dbReference>
<evidence type="ECO:0000256" key="1">
    <source>
        <dbReference type="ARBA" id="ARBA00022679"/>
    </source>
</evidence>
<gene>
    <name evidence="4" type="ORF">AAC691_18775</name>
</gene>
<keyword evidence="3" id="KW-0472">Membrane</keyword>
<dbReference type="InterPro" id="IPR048254">
    <property type="entry name" value="CDP_ALCOHOL_P_TRANSF_CS"/>
</dbReference>
<evidence type="ECO:0000256" key="3">
    <source>
        <dbReference type="SAM" id="Phobius"/>
    </source>
</evidence>
<keyword evidence="5" id="KW-1185">Reference proteome</keyword>